<protein>
    <submittedName>
        <fullName evidence="1">Uncharacterized protein</fullName>
    </submittedName>
</protein>
<organism evidence="1">
    <name type="scientific">termite gut metagenome</name>
    <dbReference type="NCBI Taxonomy" id="433724"/>
    <lineage>
        <taxon>unclassified sequences</taxon>
        <taxon>metagenomes</taxon>
        <taxon>organismal metagenomes</taxon>
    </lineage>
</organism>
<dbReference type="AlphaFoldDB" id="A0A5J4P6A7"/>
<reference evidence="1" key="1">
    <citation type="submission" date="2019-03" db="EMBL/GenBank/DDBJ databases">
        <title>Single cell metagenomics reveals metabolic interactions within the superorganism composed of flagellate Streblomastix strix and complex community of Bacteroidetes bacteria on its surface.</title>
        <authorList>
            <person name="Treitli S.C."/>
            <person name="Kolisko M."/>
            <person name="Husnik F."/>
            <person name="Keeling P."/>
            <person name="Hampl V."/>
        </authorList>
    </citation>
    <scope>NUCLEOTIDE SEQUENCE</scope>
    <source>
        <strain evidence="1">STM</strain>
    </source>
</reference>
<dbReference type="EMBL" id="SNRY01011679">
    <property type="protein sequence ID" value="KAA6304231.1"/>
    <property type="molecule type" value="Genomic_DNA"/>
</dbReference>
<sequence>MEKIVVGIDISKDDIHACLKESVGDAIPMLPVKCKYTRDLIPSSY</sequence>
<evidence type="ECO:0000313" key="1">
    <source>
        <dbReference type="EMBL" id="KAA6304231.1"/>
    </source>
</evidence>
<comment type="caution">
    <text evidence="1">The sequence shown here is derived from an EMBL/GenBank/DDBJ whole genome shotgun (WGS) entry which is preliminary data.</text>
</comment>
<proteinExistence type="predicted"/>
<name>A0A5J4P6A7_9ZZZZ</name>
<accession>A0A5J4P6A7</accession>
<gene>
    <name evidence="1" type="ORF">EZS27_044124</name>
</gene>